<dbReference type="SUPFAM" id="SSF53300">
    <property type="entry name" value="vWA-like"/>
    <property type="match status" value="1"/>
</dbReference>
<keyword evidence="2" id="KW-0472">Membrane</keyword>
<feature type="compositionally biased region" description="Pro residues" evidence="1">
    <location>
        <begin position="70"/>
        <end position="115"/>
    </location>
</feature>
<dbReference type="EMBL" id="AP012338">
    <property type="protein sequence ID" value="BAM02195.1"/>
    <property type="molecule type" value="Genomic_DNA"/>
</dbReference>
<keyword evidence="2" id="KW-0812">Transmembrane</keyword>
<dbReference type="KEGG" id="phm:PSMK_00360"/>
<protein>
    <recommendedName>
        <fullName evidence="3">VWFA domain-containing protein</fullName>
    </recommendedName>
</protein>
<dbReference type="Gene3D" id="3.40.50.410">
    <property type="entry name" value="von Willebrand factor, type A domain"/>
    <property type="match status" value="1"/>
</dbReference>
<gene>
    <name evidence="4" type="ordered locus">PSMK_00360</name>
</gene>
<evidence type="ECO:0000259" key="3">
    <source>
        <dbReference type="Pfam" id="PF13768"/>
    </source>
</evidence>
<dbReference type="Pfam" id="PF13768">
    <property type="entry name" value="VWA_3"/>
    <property type="match status" value="1"/>
</dbReference>
<name>I0IAA7_PHYMF</name>
<organism evidence="4 5">
    <name type="scientific">Phycisphaera mikurensis (strain NBRC 102666 / KCTC 22515 / FYK2301M01)</name>
    <dbReference type="NCBI Taxonomy" id="1142394"/>
    <lineage>
        <taxon>Bacteria</taxon>
        <taxon>Pseudomonadati</taxon>
        <taxon>Planctomycetota</taxon>
        <taxon>Phycisphaerae</taxon>
        <taxon>Phycisphaerales</taxon>
        <taxon>Phycisphaeraceae</taxon>
        <taxon>Phycisphaera</taxon>
    </lineage>
</organism>
<sequence>MPPREADFFTRAMPWVVSIVAHALVIAVAGLAVWTVVQAQKEDVSPLLELADTPDDAVVVTTPTPATEATPPPVPSAVPPPPVPPPPAPAAPAAPPLPALAVGPPPPPPPPPAAPPAQLAATFMGSRGGDARELVFLIDASGGGVAELPFVIQELKASIRKLSNEQRFAVIFFGDFEGEPFREVPPAGLQPASTQRKNDVASWIDLDAGNVYAIGSGDPVPALRQALERYRPQLVFLLSDEITGRAEYQIEQADLLERIAEVNRSNTKINTIQFLNQDRWQAAGEAGTLEKIAAATGGTYTFVSEEDMGLR</sequence>
<evidence type="ECO:0000313" key="4">
    <source>
        <dbReference type="EMBL" id="BAM02195.1"/>
    </source>
</evidence>
<dbReference type="eggNOG" id="COG2304">
    <property type="taxonomic scope" value="Bacteria"/>
</dbReference>
<proteinExistence type="predicted"/>
<evidence type="ECO:0000256" key="1">
    <source>
        <dbReference type="SAM" id="MobiDB-lite"/>
    </source>
</evidence>
<dbReference type="Proteomes" id="UP000007881">
    <property type="component" value="Chromosome"/>
</dbReference>
<keyword evidence="5" id="KW-1185">Reference proteome</keyword>
<dbReference type="STRING" id="1142394.PSMK_00360"/>
<evidence type="ECO:0000313" key="5">
    <source>
        <dbReference type="Proteomes" id="UP000007881"/>
    </source>
</evidence>
<feature type="domain" description="VWFA" evidence="3">
    <location>
        <begin position="133"/>
        <end position="302"/>
    </location>
</feature>
<reference evidence="4 5" key="1">
    <citation type="submission" date="2012-02" db="EMBL/GenBank/DDBJ databases">
        <title>Complete genome sequence of Phycisphaera mikurensis NBRC 102666.</title>
        <authorList>
            <person name="Ankai A."/>
            <person name="Hosoyama A."/>
            <person name="Terui Y."/>
            <person name="Sekine M."/>
            <person name="Fukai R."/>
            <person name="Kato Y."/>
            <person name="Nakamura S."/>
            <person name="Yamada-Narita S."/>
            <person name="Kawakoshi A."/>
            <person name="Fukunaga Y."/>
            <person name="Yamazaki S."/>
            <person name="Fujita N."/>
        </authorList>
    </citation>
    <scope>NUCLEOTIDE SEQUENCE [LARGE SCALE GENOMIC DNA]</scope>
    <source>
        <strain evidence="5">NBRC 102666 / KCTC 22515 / FYK2301M01</strain>
    </source>
</reference>
<feature type="region of interest" description="Disordered" evidence="1">
    <location>
        <begin position="61"/>
        <end position="118"/>
    </location>
</feature>
<dbReference type="HOGENOM" id="CLU_893867_0_0_0"/>
<dbReference type="InterPro" id="IPR036465">
    <property type="entry name" value="vWFA_dom_sf"/>
</dbReference>
<keyword evidence="2" id="KW-1133">Transmembrane helix</keyword>
<feature type="transmembrane region" description="Helical" evidence="2">
    <location>
        <begin position="12"/>
        <end position="37"/>
    </location>
</feature>
<evidence type="ECO:0000256" key="2">
    <source>
        <dbReference type="SAM" id="Phobius"/>
    </source>
</evidence>
<accession>I0IAA7</accession>
<dbReference type="AlphaFoldDB" id="I0IAA7"/>
<dbReference type="InterPro" id="IPR002035">
    <property type="entry name" value="VWF_A"/>
</dbReference>